<feature type="signal peptide" evidence="1">
    <location>
        <begin position="1"/>
        <end position="21"/>
    </location>
</feature>
<organism evidence="2 3">
    <name type="scientific">Mucilaginibacter pedocola</name>
    <dbReference type="NCBI Taxonomy" id="1792845"/>
    <lineage>
        <taxon>Bacteria</taxon>
        <taxon>Pseudomonadati</taxon>
        <taxon>Bacteroidota</taxon>
        <taxon>Sphingobacteriia</taxon>
        <taxon>Sphingobacteriales</taxon>
        <taxon>Sphingobacteriaceae</taxon>
        <taxon>Mucilaginibacter</taxon>
    </lineage>
</organism>
<dbReference type="Proteomes" id="UP000189739">
    <property type="component" value="Unassembled WGS sequence"/>
</dbReference>
<keyword evidence="1" id="KW-0732">Signal</keyword>
<protein>
    <recommendedName>
        <fullName evidence="4">DUF1223 domain-containing protein</fullName>
    </recommendedName>
</protein>
<evidence type="ECO:0000256" key="1">
    <source>
        <dbReference type="SAM" id="SignalP"/>
    </source>
</evidence>
<evidence type="ECO:0000313" key="2">
    <source>
        <dbReference type="EMBL" id="OOQ57636.1"/>
    </source>
</evidence>
<evidence type="ECO:0000313" key="3">
    <source>
        <dbReference type="Proteomes" id="UP000189739"/>
    </source>
</evidence>
<comment type="caution">
    <text evidence="2">The sequence shown here is derived from an EMBL/GenBank/DDBJ whole genome shotgun (WGS) entry which is preliminary data.</text>
</comment>
<accession>A0A1S9P9H9</accession>
<dbReference type="SUPFAM" id="SSF52833">
    <property type="entry name" value="Thioredoxin-like"/>
    <property type="match status" value="1"/>
</dbReference>
<dbReference type="OrthoDB" id="9808254at2"/>
<sequence>MKAVKILLGFALWLGTGVAIAAYIGNKKQDKTAILAGQGFAVVELFTSEGCSSCPAADAVVAKIEKESAGKPVYILAYHVDYWNRLGWRDAFSNAEFSRRQNTYADWFNLSSVYTPQVVVNGRTEFVGSQEGQLRKAISDGIAEAGKVQLSLSDIRINNNKASLNYDVQAASGNTSLVLTLVQKQATSAVKAGENKGRNLSHVQIVLKLQNIPLNRTSSGNAEIALPKNFSADNYELIAFVQDTKTGTVQAAARAALPASTNS</sequence>
<gene>
    <name evidence="2" type="ORF">BC343_12595</name>
</gene>
<reference evidence="2 3" key="1">
    <citation type="submission" date="2016-07" db="EMBL/GenBank/DDBJ databases">
        <title>Genomic analysis of zinc-resistant bacterium Mucilaginibacter pedocola TBZ30.</title>
        <authorList>
            <person name="Huang J."/>
            <person name="Tang J."/>
        </authorList>
    </citation>
    <scope>NUCLEOTIDE SEQUENCE [LARGE SCALE GENOMIC DNA]</scope>
    <source>
        <strain evidence="2 3">TBZ30</strain>
    </source>
</reference>
<dbReference type="Pfam" id="PF06764">
    <property type="entry name" value="DUF1223"/>
    <property type="match status" value="1"/>
</dbReference>
<dbReference type="EMBL" id="MBTF01000035">
    <property type="protein sequence ID" value="OOQ57636.1"/>
    <property type="molecule type" value="Genomic_DNA"/>
</dbReference>
<dbReference type="InterPro" id="IPR010634">
    <property type="entry name" value="DUF1223"/>
</dbReference>
<dbReference type="PANTHER" id="PTHR36057:SF1">
    <property type="entry name" value="LIPOPROTEIN LIPID ATTACHMENT SITE-LIKE PROTEIN, PUTATIVE (DUF1223)-RELATED"/>
    <property type="match status" value="1"/>
</dbReference>
<dbReference type="InterPro" id="IPR036249">
    <property type="entry name" value="Thioredoxin-like_sf"/>
</dbReference>
<dbReference type="PANTHER" id="PTHR36057">
    <property type="match status" value="1"/>
</dbReference>
<proteinExistence type="predicted"/>
<dbReference type="Gene3D" id="3.40.30.10">
    <property type="entry name" value="Glutaredoxin"/>
    <property type="match status" value="1"/>
</dbReference>
<name>A0A1S9P9H9_9SPHI</name>
<evidence type="ECO:0008006" key="4">
    <source>
        <dbReference type="Google" id="ProtNLM"/>
    </source>
</evidence>
<dbReference type="RefSeq" id="WP_078350234.1">
    <property type="nucleotide sequence ID" value="NZ_MBTF01000035.1"/>
</dbReference>
<feature type="chain" id="PRO_5012006733" description="DUF1223 domain-containing protein" evidence="1">
    <location>
        <begin position="22"/>
        <end position="263"/>
    </location>
</feature>
<dbReference type="STRING" id="1792845.BC343_12595"/>
<keyword evidence="3" id="KW-1185">Reference proteome</keyword>
<dbReference type="AlphaFoldDB" id="A0A1S9P9H9"/>